<proteinExistence type="inferred from homology"/>
<accession>A0ABY4RT51</accession>
<keyword evidence="4" id="KW-0732">Signal</keyword>
<evidence type="ECO:0000256" key="5">
    <source>
        <dbReference type="SAM" id="MobiDB-lite"/>
    </source>
</evidence>
<dbReference type="InterPro" id="IPR008969">
    <property type="entry name" value="CarboxyPept-like_regulatory"/>
</dbReference>
<reference evidence="8" key="1">
    <citation type="submission" date="2018-02" db="EMBL/GenBank/DDBJ databases">
        <authorList>
            <person name="Kim S.-K."/>
            <person name="Jung H.-I."/>
            <person name="Lee S.-W."/>
        </authorList>
    </citation>
    <scope>NUCLEOTIDE SEQUENCE</scope>
    <source>
        <strain evidence="8">SK3146</strain>
    </source>
</reference>
<dbReference type="InterPro" id="IPR001119">
    <property type="entry name" value="SLH_dom"/>
</dbReference>
<feature type="region of interest" description="Disordered" evidence="5">
    <location>
        <begin position="2386"/>
        <end position="2425"/>
    </location>
</feature>
<dbReference type="RefSeq" id="WP_249860507.1">
    <property type="nucleotide sequence ID" value="NZ_CP027059.1"/>
</dbReference>
<dbReference type="InterPro" id="IPR006626">
    <property type="entry name" value="PbH1"/>
</dbReference>
<dbReference type="Pfam" id="PF19077">
    <property type="entry name" value="Big_13"/>
    <property type="match status" value="12"/>
</dbReference>
<dbReference type="PROSITE" id="PS51272">
    <property type="entry name" value="SLH"/>
    <property type="match status" value="3"/>
</dbReference>
<evidence type="ECO:0000256" key="4">
    <source>
        <dbReference type="ARBA" id="ARBA00022729"/>
    </source>
</evidence>
<dbReference type="SUPFAM" id="SSF117074">
    <property type="entry name" value="Hypothetical protein PA1324"/>
    <property type="match status" value="1"/>
</dbReference>
<evidence type="ECO:0000256" key="3">
    <source>
        <dbReference type="ARBA" id="ARBA00022525"/>
    </source>
</evidence>
<dbReference type="SMART" id="SM00710">
    <property type="entry name" value="PbH1"/>
    <property type="match status" value="11"/>
</dbReference>
<dbReference type="EMBL" id="CP027059">
    <property type="protein sequence ID" value="UQZ84776.1"/>
    <property type="molecule type" value="Genomic_DNA"/>
</dbReference>
<dbReference type="Pfam" id="PF13620">
    <property type="entry name" value="CarboxypepD_reg"/>
    <property type="match status" value="1"/>
</dbReference>
<dbReference type="Pfam" id="PF02369">
    <property type="entry name" value="Big_1"/>
    <property type="match status" value="1"/>
</dbReference>
<dbReference type="Pfam" id="PF00041">
    <property type="entry name" value="fn3"/>
    <property type="match status" value="1"/>
</dbReference>
<keyword evidence="9" id="KW-1185">Reference proteome</keyword>
<feature type="compositionally biased region" description="Low complexity" evidence="5">
    <location>
        <begin position="2397"/>
        <end position="2413"/>
    </location>
</feature>
<evidence type="ECO:0000256" key="1">
    <source>
        <dbReference type="ARBA" id="ARBA00004613"/>
    </source>
</evidence>
<dbReference type="SUPFAM" id="SSF49373">
    <property type="entry name" value="Invasin/intimin cell-adhesion fragments"/>
    <property type="match status" value="1"/>
</dbReference>
<feature type="domain" description="SLH" evidence="7">
    <location>
        <begin position="2529"/>
        <end position="2586"/>
    </location>
</feature>
<dbReference type="InterPro" id="IPR008964">
    <property type="entry name" value="Invasin/intimin_cell_adhesion"/>
</dbReference>
<dbReference type="Pfam" id="PF17210">
    <property type="entry name" value="SdrD_B"/>
    <property type="match status" value="1"/>
</dbReference>
<dbReference type="SUPFAM" id="SSF49265">
    <property type="entry name" value="Fibronectin type III"/>
    <property type="match status" value="1"/>
</dbReference>
<dbReference type="InterPro" id="IPR033764">
    <property type="entry name" value="Sdr_B"/>
</dbReference>
<dbReference type="CDD" id="cd00063">
    <property type="entry name" value="FN3"/>
    <property type="match status" value="2"/>
</dbReference>
<reference evidence="8" key="2">
    <citation type="journal article" date="2021" name="J Anim Sci Technol">
        <title>Complete genome sequence of Paenibacillus konkukensis sp. nov. SK3146 as a potential probiotic strain.</title>
        <authorList>
            <person name="Jung H.I."/>
            <person name="Park S."/>
            <person name="Niu K.M."/>
            <person name="Lee S.W."/>
            <person name="Kothari D."/>
            <person name="Yi K.J."/>
            <person name="Kim S.K."/>
        </authorList>
    </citation>
    <scope>NUCLEOTIDE SEQUENCE</scope>
    <source>
        <strain evidence="8">SK3146</strain>
    </source>
</reference>
<dbReference type="PROSITE" id="PS50853">
    <property type="entry name" value="FN3"/>
    <property type="match status" value="1"/>
</dbReference>
<keyword evidence="3" id="KW-0964">Secreted</keyword>
<dbReference type="Pfam" id="PF00395">
    <property type="entry name" value="SLH"/>
    <property type="match status" value="3"/>
</dbReference>
<dbReference type="InterPro" id="IPR036116">
    <property type="entry name" value="FN3_sf"/>
</dbReference>
<dbReference type="InterPro" id="IPR013783">
    <property type="entry name" value="Ig-like_fold"/>
</dbReference>
<sequence>MLSVIFLTAGLTFILRNDQVHAEGSRELVQNGGYRPYLEWDVGNFTSGIERKATLYTYAISGETLNLGSSVPVSSDGRDIVVTTPSGAVINLDVTTADQGLINTVAKETAGPYVASSNTAGYNPLTVHADQTGWYKVEFHSPGGGTGNPKKLLGNQNGFYSSTTTANKTIQSKTVGAWDITVKDASGNIKNGRTFSYYLPLNMGSNGINLNSNLYVLTKDGYLYLTDMNGIDPWGFIFFSNNRGYIDGNTTLYRSISFSKLTDSGVTVQNPGEADTETDKTHRIFFNKPSTDLPADVPTSPVDLPTISGFQFKNKQETSNMAKPGDGGTFEFVSDKSGTYQLIIDTDGDKEFDPTKDVVLENVLSQGLNKVNWNGKNRSGTANLPVGTYPAKLIIKGGEYHFPLLDVEVATNGIKINMENPPGHFPSGITSSTIYYNDSNYTTSNGTFLNDINGTDASKGVNSTNGAHAFPDGNNIAMDTWTYFPGPTATADVVITNTTISGNIYNDINGNGVKDTGESGLANVTLTVTDSADIVQTITTDINGDYSTPVTQGSVTVQVTGGAGLTGYSLVSGSASQTKLAAADGNTAFELVGYAMDTTPPAPPVITGITNDTGNSGSDGLTNDNTLEIKGTAEANSTVSVYKDGQFIGTVTANESGSWSLDYTSTALPDGSFSLTATATDRSGNTSDPSAAFPVAIDTATHVSITSPVNGSSTKESKPVISGTAEPGDTIVVKIDGIMVSDSVIAGNDGKWSFTTTDALTEGVHTVDATAADAAGNTADAVQVSFTVDTSTFVAIAAPANGSKTKETKPVISGTAEAGDTIVLKIDGVMVSDSVIAGNDGKWSFTPASALTEGAHTVDAAATDTLGNIANAEQISFTIDSSTFVAIAAPANGSTTKESIPVISGTAEAGDTIVVKIDGVMVSDSVIAGNDGKWSFTTIDGLTEGVHIVDATATDTLGNTADAVQVSFTVDTSTFVAIAAPANGSKTKETKPVISGTAEPGDTIVVKIDGVMVSDSVIAGNDGKWSFTTTDALTEGVHIVDATATDTLGNTADAVQVSFTVDTSTSVAIAAPADGSMTKETKPVISGTAEAGDTVVLKIDGVVVSDSVIAGNDGKWSFTTTDALTEGVHTINATATDALGNIADAAQVSFTIDSSTFVAIAAPANGSKTKETKPVISGTAEAGDTIVVKIDGVMVSDSVIADTDGKWAFTPTNALVEGVHTVDATATDALGNTANAEQVSFTIDSSTFVAIAAPANGSTTKESKPLISGTAEAGDTIVVKIDGVMVSDSMIAGNDGKWSFTTTSTLTEGVHTVDATATDALGNIADAVQISFTVDTSTFVTIAAPANGSKTTETKPVISGTAEAGDTVVLKIDGVVVSDTVIAGNDGKWSFTPTSALTEGVHTVDATVTDTLGNTADAAQVSFTIDSSTFVAIAAPANGSKTKETKPVISGTAEAGDTIVVKIDGVTVSDSVIANGEGKWSFTPASALTEGVHTVDATATDTLGNTADAAQVSFTIDSSTFVAIAAPANGSTTKESKPSISGTAEPGDTIVVKIDGVMVSDSVIAGNDGKWSFTTTNALTEGVHTVDATATDTLGNTADAAQVSFTIDSSTFVAIAAPANGSTTKESKPVISGAAEPGATIVVKIDGVTASDSVIANGEGKWSFTTTNALAEGVHTVDATATDTLGNTADAAQVSFTVNTLPDKPAAPIHLASSNTTQTTTDLSWDSVSGATYYTIYKDDQVYKTNVASHVFEVTGLTPDTTYEFTVSASNAGGESVPSNTVQVTTLPSWSLALTAGDATQTAVNLNWNTVTGATYYILYKDNAKLATVTDTVYLADGLSSGTTYTFKVDAFQNGKWMITSNTVTVTTGVHYTDSGIFGTIYSATGGRVANLGVELLDGTGTRVIASAVTDASGQYTFTELEAGTYNVVAPRLTKQFVKSQAAIQRAEHVKVDLILPENGALGLTAVPDQIVGDGVSTSELQATLFNKSGQPVQNVPIQFFISAGSISDANKNTDANGLAKSILTAPVIEGVLPRVEKASVMVRDEEHGIFAEKEIAITFLPASVEGIVTNGGLPVAHAVVHIAEDFDGDGVIDYDAQVVTGADGKYNIVVPRGDWEYTIHIAAPVKVGNKTVTVESEQTSKVGTLTGKGETVQANRQITGSVFVADSNNGDPQEVNRVFTQGEHLSGLVLDQDGRPLDKTITIHSNGSYKVDNIEPGTYNIIFQVTAPTGEKLAGARLQITVKQNGELAIATTLIDPYGTVTDKTTNQPVSDVHTELYWANTALNVSNGRTPGELVPLPELPGFMPNMNKNPQSTTNTGQYAWMVFQDADYYIKAAKEGYAAYDSRVEGRNQAADPGEDSYIANGIIHVGKSIVLYNFSMTPNVVSDDSSSDSSDDSSSPGTSAGPAPTAPETPEETPTETGTHFYYVTGYPDGMFKPERNVSRAEVATVFTRILYDTIDAPEAKSAYADIPESHWAKNYIAAATKEGIMQGYPGNVFLPEGPITRAEMAAVVVRYKHLALLQETGFNDTEQSWAKAYISTAKKSNLLDGYLDGSYRPDQPLTRAEFVTIVNRLLSRGPLKGVLQPSWPDVPKNYWAWENIEEASRQHEYEKTTEAERLIRFID</sequence>
<comment type="similarity">
    <text evidence="2">Belongs to the intimin/invasin family.</text>
</comment>
<dbReference type="Proteomes" id="UP001057134">
    <property type="component" value="Chromosome"/>
</dbReference>
<feature type="domain" description="Fibronectin type-III" evidence="6">
    <location>
        <begin position="1707"/>
        <end position="1789"/>
    </location>
</feature>
<evidence type="ECO:0000259" key="6">
    <source>
        <dbReference type="PROSITE" id="PS50853"/>
    </source>
</evidence>
<evidence type="ECO:0000256" key="2">
    <source>
        <dbReference type="ARBA" id="ARBA00010116"/>
    </source>
</evidence>
<dbReference type="InterPro" id="IPR003961">
    <property type="entry name" value="FN3_dom"/>
</dbReference>
<evidence type="ECO:0000259" key="7">
    <source>
        <dbReference type="PROSITE" id="PS51272"/>
    </source>
</evidence>
<name>A0ABY4RT51_9BACL</name>
<dbReference type="Gene3D" id="2.60.40.10">
    <property type="entry name" value="Immunoglobulins"/>
    <property type="match status" value="17"/>
</dbReference>
<feature type="domain" description="SLH" evidence="7">
    <location>
        <begin position="2399"/>
        <end position="2464"/>
    </location>
</feature>
<dbReference type="InterPro" id="IPR003344">
    <property type="entry name" value="Big_1_dom"/>
</dbReference>
<dbReference type="PANTHER" id="PTHR43308:SF5">
    <property type="entry name" value="S-LAYER PROTEIN _ PEPTIDOGLYCAN ENDO-BETA-N-ACETYLGLUCOSAMINIDASE"/>
    <property type="match status" value="1"/>
</dbReference>
<organism evidence="8 9">
    <name type="scientific">Paenibacillus konkukensis</name>
    <dbReference type="NCBI Taxonomy" id="2020716"/>
    <lineage>
        <taxon>Bacteria</taxon>
        <taxon>Bacillati</taxon>
        <taxon>Bacillota</taxon>
        <taxon>Bacilli</taxon>
        <taxon>Bacillales</taxon>
        <taxon>Paenibacillaceae</taxon>
        <taxon>Paenibacillus</taxon>
    </lineage>
</organism>
<dbReference type="PANTHER" id="PTHR43308">
    <property type="entry name" value="OUTER MEMBRANE PROTEIN ALPHA-RELATED"/>
    <property type="match status" value="1"/>
</dbReference>
<dbReference type="SMART" id="SM00060">
    <property type="entry name" value="FN3"/>
    <property type="match status" value="2"/>
</dbReference>
<gene>
    <name evidence="8" type="primary">ancA_8</name>
    <name evidence="8" type="ORF">SK3146_04031</name>
</gene>
<dbReference type="SUPFAM" id="SSF49464">
    <property type="entry name" value="Carboxypeptidase regulatory domain-like"/>
    <property type="match status" value="1"/>
</dbReference>
<dbReference type="Gene3D" id="2.60.40.1120">
    <property type="entry name" value="Carboxypeptidase-like, regulatory domain"/>
    <property type="match status" value="1"/>
</dbReference>
<dbReference type="InterPro" id="IPR044016">
    <property type="entry name" value="Big_13"/>
</dbReference>
<dbReference type="NCBIfam" id="NF033510">
    <property type="entry name" value="Ca_tandemer"/>
    <property type="match status" value="12"/>
</dbReference>
<evidence type="ECO:0000313" key="8">
    <source>
        <dbReference type="EMBL" id="UQZ84776.1"/>
    </source>
</evidence>
<protein>
    <submittedName>
        <fullName evidence="8">Cellulosome-anchoring protein</fullName>
    </submittedName>
</protein>
<feature type="domain" description="SLH" evidence="7">
    <location>
        <begin position="2465"/>
        <end position="2528"/>
    </location>
</feature>
<evidence type="ECO:0000313" key="9">
    <source>
        <dbReference type="Proteomes" id="UP001057134"/>
    </source>
</evidence>
<dbReference type="InterPro" id="IPR051465">
    <property type="entry name" value="Cell_Envelope_Struct_Comp"/>
</dbReference>
<comment type="subcellular location">
    <subcellularLocation>
        <location evidence="1">Secreted</location>
    </subcellularLocation>
</comment>